<evidence type="ECO:0000313" key="3">
    <source>
        <dbReference type="EMBL" id="KAF6167516.1"/>
    </source>
</evidence>
<dbReference type="Pfam" id="PF12776">
    <property type="entry name" value="Myb_DNA-bind_3"/>
    <property type="match status" value="1"/>
</dbReference>
<name>A0A7J7NK24_9MAGN</name>
<dbReference type="Proteomes" id="UP000541444">
    <property type="component" value="Unassembled WGS sequence"/>
</dbReference>
<dbReference type="PANTHER" id="PTHR46929:SF33">
    <property type="entry name" value="L10-INTERACTING MYB DOMAIN-CONTAINING PROTEIN-LIKE ISOFORM X1"/>
    <property type="match status" value="1"/>
</dbReference>
<reference evidence="3 4" key="1">
    <citation type="journal article" date="2020" name="IScience">
        <title>Genome Sequencing of the Endangered Kingdonia uniflora (Circaeasteraceae, Ranunculales) Reveals Potential Mechanisms of Evolutionary Specialization.</title>
        <authorList>
            <person name="Sun Y."/>
            <person name="Deng T."/>
            <person name="Zhang A."/>
            <person name="Moore M.J."/>
            <person name="Landis J.B."/>
            <person name="Lin N."/>
            <person name="Zhang H."/>
            <person name="Zhang X."/>
            <person name="Huang J."/>
            <person name="Zhang X."/>
            <person name="Sun H."/>
            <person name="Wang H."/>
        </authorList>
    </citation>
    <scope>NUCLEOTIDE SEQUENCE [LARGE SCALE GENOMIC DNA]</scope>
    <source>
        <strain evidence="3">TB1705</strain>
        <tissue evidence="3">Leaf</tissue>
    </source>
</reference>
<evidence type="ECO:0000313" key="4">
    <source>
        <dbReference type="Proteomes" id="UP000541444"/>
    </source>
</evidence>
<feature type="domain" description="Myb/SANT-like" evidence="2">
    <location>
        <begin position="1"/>
        <end position="91"/>
    </location>
</feature>
<dbReference type="InterPro" id="IPR024752">
    <property type="entry name" value="Myb/SANT-like_dom"/>
</dbReference>
<dbReference type="EMBL" id="JACGCM010000724">
    <property type="protein sequence ID" value="KAF6167516.1"/>
    <property type="molecule type" value="Genomic_DNA"/>
</dbReference>
<organism evidence="3 4">
    <name type="scientific">Kingdonia uniflora</name>
    <dbReference type="NCBI Taxonomy" id="39325"/>
    <lineage>
        <taxon>Eukaryota</taxon>
        <taxon>Viridiplantae</taxon>
        <taxon>Streptophyta</taxon>
        <taxon>Embryophyta</taxon>
        <taxon>Tracheophyta</taxon>
        <taxon>Spermatophyta</taxon>
        <taxon>Magnoliopsida</taxon>
        <taxon>Ranunculales</taxon>
        <taxon>Circaeasteraceae</taxon>
        <taxon>Kingdonia</taxon>
    </lineage>
</organism>
<keyword evidence="4" id="KW-1185">Reference proteome</keyword>
<dbReference type="OrthoDB" id="1937145at2759"/>
<proteinExistence type="predicted"/>
<dbReference type="PANTHER" id="PTHR46929">
    <property type="entry name" value="EXPRESSED PROTEIN"/>
    <property type="match status" value="1"/>
</dbReference>
<keyword evidence="1" id="KW-0175">Coiled coil</keyword>
<accession>A0A7J7NK24</accession>
<protein>
    <recommendedName>
        <fullName evidence="2">Myb/SANT-like domain-containing protein</fullName>
    </recommendedName>
</protein>
<dbReference type="AlphaFoldDB" id="A0A7J7NK24"/>
<comment type="caution">
    <text evidence="3">The sequence shown here is derived from an EMBL/GenBank/DDBJ whole genome shotgun (WGS) entry which is preliminary data.</text>
</comment>
<evidence type="ECO:0000256" key="1">
    <source>
        <dbReference type="SAM" id="Coils"/>
    </source>
</evidence>
<sequence>MDHYFLDLMLEKIRAGQRNEKLLTKIAWADMTKKMNEKYKNMNDDKEILKNRHKKLRNIYTILKALLDQSGFEWDDEKHMVIADSYIWDEYLKEHPEAKTM</sequence>
<feature type="coiled-coil region" evidence="1">
    <location>
        <begin position="32"/>
        <end position="59"/>
    </location>
</feature>
<gene>
    <name evidence="3" type="ORF">GIB67_031717</name>
</gene>
<evidence type="ECO:0000259" key="2">
    <source>
        <dbReference type="Pfam" id="PF12776"/>
    </source>
</evidence>